<protein>
    <recommendedName>
        <fullName evidence="2">poly(ADP-ribose) glycohydrolase</fullName>
        <ecNumber evidence="2">3.2.1.143</ecNumber>
    </recommendedName>
</protein>
<dbReference type="SMART" id="SM00184">
    <property type="entry name" value="RING"/>
    <property type="match status" value="1"/>
</dbReference>
<dbReference type="PANTHER" id="PTHR12837:SF9">
    <property type="entry name" value="POLY(ADP-RIBOSE) GLYCOHYDROLASE"/>
    <property type="match status" value="1"/>
</dbReference>
<dbReference type="PROSITE" id="PS50089">
    <property type="entry name" value="ZF_RING_2"/>
    <property type="match status" value="1"/>
</dbReference>
<feature type="coiled-coil region" evidence="9">
    <location>
        <begin position="207"/>
        <end position="292"/>
    </location>
</feature>
<dbReference type="CDD" id="cd19802">
    <property type="entry name" value="Bbox1_TRIM8-like"/>
    <property type="match status" value="1"/>
</dbReference>
<dbReference type="InterPro" id="IPR048362">
    <property type="entry name" value="PARG_helical"/>
</dbReference>
<dbReference type="PANTHER" id="PTHR12837">
    <property type="entry name" value="POLY ADP-RIBOSE GLYCOHYDROLASE"/>
    <property type="match status" value="1"/>
</dbReference>
<feature type="compositionally biased region" description="Basic and acidic residues" evidence="10">
    <location>
        <begin position="380"/>
        <end position="391"/>
    </location>
</feature>
<dbReference type="InterPro" id="IPR007724">
    <property type="entry name" value="Poly_GlycHdrlase"/>
</dbReference>
<name>A0A8C7MIL2_ONCKI</name>
<evidence type="ECO:0000256" key="3">
    <source>
        <dbReference type="ARBA" id="ARBA00022723"/>
    </source>
</evidence>
<dbReference type="EC" id="3.2.1.143" evidence="2"/>
<dbReference type="GO" id="GO:0005975">
    <property type="term" value="P:carbohydrate metabolic process"/>
    <property type="evidence" value="ECO:0007669"/>
    <property type="project" value="InterPro"/>
</dbReference>
<dbReference type="GO" id="GO:1990966">
    <property type="term" value="P:ATP generation from poly-ADP-D-ribose"/>
    <property type="evidence" value="ECO:0007669"/>
    <property type="project" value="TreeGrafter"/>
</dbReference>
<evidence type="ECO:0000313" key="13">
    <source>
        <dbReference type="Ensembl" id="ENSOKIP00005057460.1"/>
    </source>
</evidence>
<dbReference type="SUPFAM" id="SSF57845">
    <property type="entry name" value="B-box zinc-binding domain"/>
    <property type="match status" value="1"/>
</dbReference>
<dbReference type="GO" id="GO:0009225">
    <property type="term" value="P:nucleotide-sugar metabolic process"/>
    <property type="evidence" value="ECO:0007669"/>
    <property type="project" value="TreeGrafter"/>
</dbReference>
<dbReference type="Pfam" id="PF20811">
    <property type="entry name" value="PARG_cat_N"/>
    <property type="match status" value="1"/>
</dbReference>
<reference evidence="13" key="2">
    <citation type="submission" date="2025-09" db="UniProtKB">
        <authorList>
            <consortium name="Ensembl"/>
        </authorList>
    </citation>
    <scope>IDENTIFICATION</scope>
</reference>
<dbReference type="Pfam" id="PF25600">
    <property type="entry name" value="TRIM_CC"/>
    <property type="match status" value="1"/>
</dbReference>
<dbReference type="PROSITE" id="PS00518">
    <property type="entry name" value="ZF_RING_1"/>
    <property type="match status" value="1"/>
</dbReference>
<dbReference type="GO" id="GO:0004649">
    <property type="term" value="F:poly(ADP-ribose) glycohydrolase activity"/>
    <property type="evidence" value="ECO:0007669"/>
    <property type="project" value="UniProtKB-EC"/>
</dbReference>
<dbReference type="Pfam" id="PF15227">
    <property type="entry name" value="zf-C3HC4_4"/>
    <property type="match status" value="1"/>
</dbReference>
<comment type="similarity">
    <text evidence="1">Belongs to the poly(ADP-ribose) glycohydrolase family.</text>
</comment>
<feature type="domain" description="RING-type" evidence="11">
    <location>
        <begin position="15"/>
        <end position="57"/>
    </location>
</feature>
<keyword evidence="6" id="KW-0862">Zinc</keyword>
<feature type="compositionally biased region" description="Basic and acidic residues" evidence="10">
    <location>
        <begin position="409"/>
        <end position="465"/>
    </location>
</feature>
<keyword evidence="4 8" id="KW-0863">Zinc-finger</keyword>
<evidence type="ECO:0000256" key="10">
    <source>
        <dbReference type="SAM" id="MobiDB-lite"/>
    </source>
</evidence>
<dbReference type="SUPFAM" id="SSF57850">
    <property type="entry name" value="RING/U-box"/>
    <property type="match status" value="1"/>
</dbReference>
<gene>
    <name evidence="13" type="primary">LOC109868468</name>
</gene>
<proteinExistence type="inferred from homology"/>
<keyword evidence="3" id="KW-0479">Metal-binding</keyword>
<keyword evidence="9" id="KW-0175">Coiled coil</keyword>
<evidence type="ECO:0000256" key="7">
    <source>
        <dbReference type="PIRSR" id="PIRSR607724-1"/>
    </source>
</evidence>
<feature type="active site" evidence="7">
    <location>
        <position position="798"/>
    </location>
</feature>
<evidence type="ECO:0000259" key="11">
    <source>
        <dbReference type="PROSITE" id="PS50089"/>
    </source>
</evidence>
<dbReference type="Proteomes" id="UP000694557">
    <property type="component" value="Unassembled WGS sequence"/>
</dbReference>
<evidence type="ECO:0000256" key="6">
    <source>
        <dbReference type="ARBA" id="ARBA00022833"/>
    </source>
</evidence>
<evidence type="ECO:0000256" key="9">
    <source>
        <dbReference type="SAM" id="Coils"/>
    </source>
</evidence>
<feature type="active site" evidence="7">
    <location>
        <position position="779"/>
    </location>
</feature>
<feature type="domain" description="B box-type" evidence="12">
    <location>
        <begin position="149"/>
        <end position="189"/>
    </location>
</feature>
<dbReference type="InterPro" id="IPR058030">
    <property type="entry name" value="TRIM8/14/16/25/29/45/65_CC"/>
</dbReference>
<evidence type="ECO:0000256" key="4">
    <source>
        <dbReference type="ARBA" id="ARBA00022771"/>
    </source>
</evidence>
<dbReference type="Gene3D" id="3.30.160.60">
    <property type="entry name" value="Classic Zinc Finger"/>
    <property type="match status" value="1"/>
</dbReference>
<dbReference type="CDD" id="cd16543">
    <property type="entry name" value="RING-HC_TRIM77_C-IV"/>
    <property type="match status" value="1"/>
</dbReference>
<sequence>MAQQGVLLDQDKFCCSVCLDLLKEPVAIPCGHDYCRSCIEGYWDQDEQGIYSCPQCNQTFTPRPTLRKNNMLDEVVERLKKTGLQAAPPALCYVGPGDVACDFCTGTRKQKAFMFCLVCRVSSCETHLQPHYDVPGLKKHKLIKATAQLQEKICSHHEQLLEVYCRTDQQCICYHCVMDEHKGHDTVSAAAERTEIQSQLGMSRQNVQEREKVLKEIQQAVEALKRSANAAVDDSERIFTELIHSMEERRSEVKELIRAQEKAEVSRAEGLLEPLKQELVELRRRDAELEKLSHTEDHIHFLQSYQSLSSPSVSSDLPSIIVCPLQYFGDVNKSVSELRVNVEDLLKGEWTKISTTGIACHNNHSSQTKAALQQDDPVEDKDRGQEVKRCEIPVGNLVDVDNTPVAKSLHGDSERERGGERKKEEERQKHKEMESEKKRDGGREVEMDGARVGERDGTTEREMEGVREEAMDIGWENKRDGTREGVRGEEEKRSCCSLSQLKKVPECHKELEPLSFRRTHKVLIDVNEFHHERTLKPHSGRHVWHSDFVKMPCSPESLIKTGRVTSSEQSRWKVVSKQLESLANKTTASVGDVEKAIKKYNPKYEDQWSFDALHTFVQKSPKEEKYYTSVFPKIAELASSLPHDIKKAIPLLKKGQTQSITLSQRQIACLLANAFYCTFPHRNSPNPRAEYHNYPTINFNSLFEKWSERKREKLRALLHYFHTVTDPATRLNGLVTFERRYIRDKDMPYWGSCKETVPKLHVTSAGCIEEQGAGMLQVDFACNMIGGGVLGSGLVQEEILFLMNPELIVSRLFTEKLGDNECLFITGSQQFSQYSGYSDTFKWEGPHRDDFERDEWQRLHRQIVAMDALHFRHQREQYNMKQVTRELNKAYCGFKAGDNTYPDFLPDIATGNWGCGAFNGDPKLKALVQLMAAARAKRGVAFFTFKNFSLERELQDMHHLLVTHRTTVGELYELLVDYCAVIQLAHTHADLFDWIRNTLKHRSQLPRAGIE</sequence>
<evidence type="ECO:0000256" key="2">
    <source>
        <dbReference type="ARBA" id="ARBA00012255"/>
    </source>
</evidence>
<keyword evidence="14" id="KW-1185">Reference proteome</keyword>
<organism evidence="13 14">
    <name type="scientific">Oncorhynchus kisutch</name>
    <name type="common">Coho salmon</name>
    <name type="synonym">Salmo kisutch</name>
    <dbReference type="NCBI Taxonomy" id="8019"/>
    <lineage>
        <taxon>Eukaryota</taxon>
        <taxon>Metazoa</taxon>
        <taxon>Chordata</taxon>
        <taxon>Craniata</taxon>
        <taxon>Vertebrata</taxon>
        <taxon>Euteleostomi</taxon>
        <taxon>Actinopterygii</taxon>
        <taxon>Neopterygii</taxon>
        <taxon>Teleostei</taxon>
        <taxon>Protacanthopterygii</taxon>
        <taxon>Salmoniformes</taxon>
        <taxon>Salmonidae</taxon>
        <taxon>Salmoninae</taxon>
        <taxon>Oncorhynchus</taxon>
    </lineage>
</organism>
<dbReference type="InterPro" id="IPR017907">
    <property type="entry name" value="Znf_RING_CS"/>
</dbReference>
<dbReference type="GO" id="GO:0005634">
    <property type="term" value="C:nucleus"/>
    <property type="evidence" value="ECO:0007669"/>
    <property type="project" value="TreeGrafter"/>
</dbReference>
<dbReference type="InterPro" id="IPR000315">
    <property type="entry name" value="Znf_B-box"/>
</dbReference>
<feature type="compositionally biased region" description="Polar residues" evidence="10">
    <location>
        <begin position="360"/>
        <end position="371"/>
    </location>
</feature>
<dbReference type="GeneTree" id="ENSGT00390000003652"/>
<dbReference type="SMART" id="SM00336">
    <property type="entry name" value="BBOX"/>
    <property type="match status" value="1"/>
</dbReference>
<dbReference type="Ensembl" id="ENSOKIT00005061079.1">
    <property type="protein sequence ID" value="ENSOKIP00005057460.1"/>
    <property type="gene ID" value="ENSOKIG00005024633.1"/>
</dbReference>
<dbReference type="Gene3D" id="3.30.40.10">
    <property type="entry name" value="Zinc/RING finger domain, C3HC4 (zinc finger)"/>
    <property type="match status" value="1"/>
</dbReference>
<keyword evidence="5" id="KW-0378">Hydrolase</keyword>
<dbReference type="AlphaFoldDB" id="A0A8C7MIL2"/>
<dbReference type="InterPro" id="IPR046372">
    <property type="entry name" value="PARG_cat_C"/>
</dbReference>
<dbReference type="InterPro" id="IPR013083">
    <property type="entry name" value="Znf_RING/FYVE/PHD"/>
</dbReference>
<feature type="region of interest" description="Disordered" evidence="10">
    <location>
        <begin position="360"/>
        <end position="465"/>
    </location>
</feature>
<dbReference type="CDD" id="cd19769">
    <property type="entry name" value="Bbox2_TRIM16-like"/>
    <property type="match status" value="1"/>
</dbReference>
<dbReference type="Gene3D" id="4.10.830.40">
    <property type="match status" value="1"/>
</dbReference>
<feature type="active site" evidence="7">
    <location>
        <position position="797"/>
    </location>
</feature>
<dbReference type="PROSITE" id="PS50119">
    <property type="entry name" value="ZF_BBOX"/>
    <property type="match status" value="1"/>
</dbReference>
<dbReference type="GO" id="GO:0005737">
    <property type="term" value="C:cytoplasm"/>
    <property type="evidence" value="ECO:0007669"/>
    <property type="project" value="TreeGrafter"/>
</dbReference>
<evidence type="ECO:0000259" key="12">
    <source>
        <dbReference type="PROSITE" id="PS50119"/>
    </source>
</evidence>
<dbReference type="InterPro" id="IPR001841">
    <property type="entry name" value="Znf_RING"/>
</dbReference>
<evidence type="ECO:0000256" key="1">
    <source>
        <dbReference type="ARBA" id="ARBA00009545"/>
    </source>
</evidence>
<evidence type="ECO:0000256" key="5">
    <source>
        <dbReference type="ARBA" id="ARBA00022801"/>
    </source>
</evidence>
<accession>A0A8C7MIL2</accession>
<dbReference type="GO" id="GO:0006282">
    <property type="term" value="P:regulation of DNA repair"/>
    <property type="evidence" value="ECO:0007669"/>
    <property type="project" value="InterPro"/>
</dbReference>
<dbReference type="Pfam" id="PF00643">
    <property type="entry name" value="zf-B_box"/>
    <property type="match status" value="1"/>
</dbReference>
<dbReference type="Pfam" id="PF05028">
    <property type="entry name" value="PARG_cat_C"/>
    <property type="match status" value="1"/>
</dbReference>
<evidence type="ECO:0000313" key="14">
    <source>
        <dbReference type="Proteomes" id="UP000694557"/>
    </source>
</evidence>
<dbReference type="GO" id="GO:0008270">
    <property type="term" value="F:zinc ion binding"/>
    <property type="evidence" value="ECO:0007669"/>
    <property type="project" value="UniProtKB-KW"/>
</dbReference>
<reference evidence="13" key="1">
    <citation type="submission" date="2025-08" db="UniProtKB">
        <authorList>
            <consortium name="Ensembl"/>
        </authorList>
    </citation>
    <scope>IDENTIFICATION</scope>
</reference>
<evidence type="ECO:0000256" key="8">
    <source>
        <dbReference type="PROSITE-ProRule" id="PRU00024"/>
    </source>
</evidence>